<evidence type="ECO:0000256" key="1">
    <source>
        <dbReference type="SAM" id="Coils"/>
    </source>
</evidence>
<dbReference type="SUPFAM" id="SSF57850">
    <property type="entry name" value="RING/U-box"/>
    <property type="match status" value="1"/>
</dbReference>
<proteinExistence type="predicted"/>
<feature type="region of interest" description="Disordered" evidence="2">
    <location>
        <begin position="326"/>
        <end position="355"/>
    </location>
</feature>
<reference evidence="3" key="1">
    <citation type="submission" date="2020-10" db="EMBL/GenBank/DDBJ databases">
        <title>Unveiling of a novel bifunctional photoreceptor, Dualchrome1, isolated from a cosmopolitan green alga.</title>
        <authorList>
            <person name="Suzuki S."/>
            <person name="Kawachi M."/>
        </authorList>
    </citation>
    <scope>NUCLEOTIDE SEQUENCE</scope>
    <source>
        <strain evidence="3">NIES 2893</strain>
    </source>
</reference>
<name>A0A830HXE1_9CHLO</name>
<organism evidence="3 4">
    <name type="scientific">Pycnococcus provasolii</name>
    <dbReference type="NCBI Taxonomy" id="41880"/>
    <lineage>
        <taxon>Eukaryota</taxon>
        <taxon>Viridiplantae</taxon>
        <taxon>Chlorophyta</taxon>
        <taxon>Pseudoscourfieldiophyceae</taxon>
        <taxon>Pseudoscourfieldiales</taxon>
        <taxon>Pycnococcaceae</taxon>
        <taxon>Pycnococcus</taxon>
    </lineage>
</organism>
<feature type="compositionally biased region" description="Polar residues" evidence="2">
    <location>
        <begin position="333"/>
        <end position="353"/>
    </location>
</feature>
<feature type="coiled-coil region" evidence="1">
    <location>
        <begin position="169"/>
        <end position="196"/>
    </location>
</feature>
<dbReference type="AlphaFoldDB" id="A0A830HXE1"/>
<dbReference type="OrthoDB" id="154395at2759"/>
<dbReference type="Gene3D" id="1.20.120.1750">
    <property type="match status" value="1"/>
</dbReference>
<protein>
    <recommendedName>
        <fullName evidence="5">IBR domain-containing protein</fullName>
    </recommendedName>
</protein>
<dbReference type="EMBL" id="BNJQ01000036">
    <property type="protein sequence ID" value="GHP11784.1"/>
    <property type="molecule type" value="Genomic_DNA"/>
</dbReference>
<evidence type="ECO:0000313" key="3">
    <source>
        <dbReference type="EMBL" id="GHP11784.1"/>
    </source>
</evidence>
<keyword evidence="4" id="KW-1185">Reference proteome</keyword>
<gene>
    <name evidence="3" type="ORF">PPROV_001051200</name>
</gene>
<sequence>MDLCTTAEPLFGAFLTGAYQESLGSKHNLFGPADEVVLHATGDVSIASLGARSGDMGSEDDEKDITCMDGALGDAMRTLADTSTYPNEIDAINCAELVVKVANKGSCIQRSSGNSLTQLVGAGQQRPNAVNMISQPVAQRTCRVPYVDADVARAIPTELFDAMIQRRVDAKAAKALRDAERKINDAEEALLNANDDVLEKARARRACKHVNDQILTTKCPKCSTAFHDFDGCFSLKCAAPDCGTHFCAWCLRFHDDNAQETHAHIATCTRRHEDAKDKFFAPKALYHAVRKREQEVKLCTYLQTLPQSTRERVLEDDMLGRDLRERGLAVNEPQRQPQPGDTLAPRQQRQPQLGDTLARREAPMQRQQRQPQQMFYVTSTGSCWHASVTCSGLRNSRSTRGVAVLPPGVRPCRLCAGGAAPRPQRFVQALDRGMHFNAYAAASVFVTPTGSCYHTSESCSSLRRSRNVRRTSAADVSARLRPCSLCS</sequence>
<dbReference type="GO" id="GO:0003824">
    <property type="term" value="F:catalytic activity"/>
    <property type="evidence" value="ECO:0007669"/>
    <property type="project" value="InterPro"/>
</dbReference>
<evidence type="ECO:0000313" key="4">
    <source>
        <dbReference type="Proteomes" id="UP000660262"/>
    </source>
</evidence>
<accession>A0A830HXE1</accession>
<dbReference type="Gene3D" id="2.40.37.10">
    <property type="entry name" value="Lyase, Ornithine Decarboxylase, Chain A, domain 1"/>
    <property type="match status" value="1"/>
</dbReference>
<keyword evidence="1" id="KW-0175">Coiled coil</keyword>
<evidence type="ECO:0008006" key="5">
    <source>
        <dbReference type="Google" id="ProtNLM"/>
    </source>
</evidence>
<dbReference type="InterPro" id="IPR009006">
    <property type="entry name" value="Ala_racemase/Decarboxylase_C"/>
</dbReference>
<dbReference type="Proteomes" id="UP000660262">
    <property type="component" value="Unassembled WGS sequence"/>
</dbReference>
<evidence type="ECO:0000256" key="2">
    <source>
        <dbReference type="SAM" id="MobiDB-lite"/>
    </source>
</evidence>
<comment type="caution">
    <text evidence="3">The sequence shown here is derived from an EMBL/GenBank/DDBJ whole genome shotgun (WGS) entry which is preliminary data.</text>
</comment>